<evidence type="ECO:0000313" key="3">
    <source>
        <dbReference type="Proteomes" id="UP000247612"/>
    </source>
</evidence>
<dbReference type="SUPFAM" id="SSF53474">
    <property type="entry name" value="alpha/beta-Hydrolases"/>
    <property type="match status" value="1"/>
</dbReference>
<dbReference type="InterPro" id="IPR050228">
    <property type="entry name" value="Carboxylesterase_BioH"/>
</dbReference>
<dbReference type="OrthoDB" id="9775557at2"/>
<gene>
    <name evidence="2" type="ORF">DES51_110110</name>
</gene>
<dbReference type="RefSeq" id="WP_022937695.1">
    <property type="nucleotide sequence ID" value="NZ_CABKRQ010000003.1"/>
</dbReference>
<dbReference type="AlphaFoldDB" id="A0A318KJE5"/>
<keyword evidence="3" id="KW-1185">Reference proteome</keyword>
<dbReference type="STRING" id="1034346.GCA_000313565_01388"/>
<name>A0A318KJE5_9FIRM</name>
<dbReference type="PANTHER" id="PTHR43194">
    <property type="entry name" value="HYDROLASE ALPHA/BETA FOLD FAMILY"/>
    <property type="match status" value="1"/>
</dbReference>
<sequence>MKNILIHGLGQNSESWQAVRQYLNGTGIDADCPDLFKSYPQAITYDALAKAFAEDCQGYNEKVSLCGLSLGGILALDYVKAYPEKVNSVILIGTPYEIPKRLFKLQGFIFKLMPESTFRKMGSNKHDFISLVNSMGSLDIRKDLNKISCPVLILCGEKDSANRKSALKLHEQIKDSQFKLIQNAGHEVNTDNPEELAKAIIPFWK</sequence>
<comment type="caution">
    <text evidence="2">The sequence shown here is derived from an EMBL/GenBank/DDBJ whole genome shotgun (WGS) entry which is preliminary data.</text>
</comment>
<accession>A0A318KJE5</accession>
<dbReference type="EMBL" id="QJKH01000010">
    <property type="protein sequence ID" value="PXX77560.1"/>
    <property type="molecule type" value="Genomic_DNA"/>
</dbReference>
<dbReference type="Gene3D" id="3.40.50.1820">
    <property type="entry name" value="alpha/beta hydrolase"/>
    <property type="match status" value="1"/>
</dbReference>
<reference evidence="2 3" key="1">
    <citation type="submission" date="2018-05" db="EMBL/GenBank/DDBJ databases">
        <title>Genomic Encyclopedia of Type Strains, Phase IV (KMG-IV): sequencing the most valuable type-strain genomes for metagenomic binning, comparative biology and taxonomic classification.</title>
        <authorList>
            <person name="Goeker M."/>
        </authorList>
    </citation>
    <scope>NUCLEOTIDE SEQUENCE [LARGE SCALE GENOMIC DNA]</scope>
    <source>
        <strain evidence="2 3">JC118</strain>
    </source>
</reference>
<dbReference type="PANTHER" id="PTHR43194:SF5">
    <property type="entry name" value="PIMELOYL-[ACYL-CARRIER PROTEIN] METHYL ESTER ESTERASE"/>
    <property type="match status" value="1"/>
</dbReference>
<organism evidence="2 3">
    <name type="scientific">Dielma fastidiosa</name>
    <dbReference type="NCBI Taxonomy" id="1034346"/>
    <lineage>
        <taxon>Bacteria</taxon>
        <taxon>Bacillati</taxon>
        <taxon>Bacillota</taxon>
        <taxon>Erysipelotrichia</taxon>
        <taxon>Erysipelotrichales</taxon>
        <taxon>Erysipelotrichaceae</taxon>
        <taxon>Dielma</taxon>
    </lineage>
</organism>
<dbReference type="Pfam" id="PF12697">
    <property type="entry name" value="Abhydrolase_6"/>
    <property type="match status" value="1"/>
</dbReference>
<dbReference type="InterPro" id="IPR029058">
    <property type="entry name" value="AB_hydrolase_fold"/>
</dbReference>
<evidence type="ECO:0000259" key="1">
    <source>
        <dbReference type="Pfam" id="PF12697"/>
    </source>
</evidence>
<feature type="domain" description="AB hydrolase-1" evidence="1">
    <location>
        <begin position="4"/>
        <end position="199"/>
    </location>
</feature>
<protein>
    <submittedName>
        <fullName evidence="2">Pimeloyl-ACP methyl ester carboxylesterase</fullName>
    </submittedName>
</protein>
<evidence type="ECO:0000313" key="2">
    <source>
        <dbReference type="EMBL" id="PXX77560.1"/>
    </source>
</evidence>
<dbReference type="Proteomes" id="UP000247612">
    <property type="component" value="Unassembled WGS sequence"/>
</dbReference>
<dbReference type="InterPro" id="IPR000073">
    <property type="entry name" value="AB_hydrolase_1"/>
</dbReference>
<proteinExistence type="predicted"/>